<accession>A0A1U7Z4W3</accession>
<evidence type="ECO:0000259" key="9">
    <source>
        <dbReference type="Pfam" id="PF23559"/>
    </source>
</evidence>
<gene>
    <name evidence="12 13" type="primary">LOC104590366</name>
</gene>
<dbReference type="Proteomes" id="UP000189703">
    <property type="component" value="Unplaced"/>
</dbReference>
<dbReference type="GO" id="GO:0051707">
    <property type="term" value="P:response to other organism"/>
    <property type="evidence" value="ECO:0007669"/>
    <property type="project" value="UniProtKB-ARBA"/>
</dbReference>
<feature type="domain" description="Disease resistance protein winged helix" evidence="9">
    <location>
        <begin position="440"/>
        <end position="511"/>
    </location>
</feature>
<evidence type="ECO:0000256" key="1">
    <source>
        <dbReference type="ARBA" id="ARBA00022614"/>
    </source>
</evidence>
<dbReference type="GeneID" id="104590366"/>
<keyword evidence="6" id="KW-0175">Coiled coil</keyword>
<keyword evidence="3" id="KW-0547">Nucleotide-binding</keyword>
<dbReference type="Gene3D" id="1.10.8.430">
    <property type="entry name" value="Helical domain of apoptotic protease-activating factors"/>
    <property type="match status" value="1"/>
</dbReference>
<evidence type="ECO:0000256" key="4">
    <source>
        <dbReference type="ARBA" id="ARBA00022821"/>
    </source>
</evidence>
<dbReference type="Pfam" id="PF18052">
    <property type="entry name" value="Rx_N"/>
    <property type="match status" value="1"/>
</dbReference>
<feature type="domain" description="R13L1/DRL21-like LRR repeat region" evidence="10">
    <location>
        <begin position="646"/>
        <end position="771"/>
    </location>
</feature>
<dbReference type="KEGG" id="nnu:104590366"/>
<name>A0A1U7Z4W3_NELNU</name>
<dbReference type="InterPro" id="IPR002182">
    <property type="entry name" value="NB-ARC"/>
</dbReference>
<dbReference type="PANTHER" id="PTHR36766">
    <property type="entry name" value="PLANT BROAD-SPECTRUM MILDEW RESISTANCE PROTEIN RPW8"/>
    <property type="match status" value="1"/>
</dbReference>
<evidence type="ECO:0000256" key="5">
    <source>
        <dbReference type="ARBA" id="ARBA00022840"/>
    </source>
</evidence>
<dbReference type="Pfam" id="PF00931">
    <property type="entry name" value="NB-ARC"/>
    <property type="match status" value="1"/>
</dbReference>
<keyword evidence="2" id="KW-0677">Repeat</keyword>
<feature type="coiled-coil region" evidence="6">
    <location>
        <begin position="43"/>
        <end position="77"/>
    </location>
</feature>
<dbReference type="FunFam" id="3.40.50.300:FF:001091">
    <property type="entry name" value="Probable disease resistance protein At1g61300"/>
    <property type="match status" value="1"/>
</dbReference>
<dbReference type="PRINTS" id="PR00364">
    <property type="entry name" value="DISEASERSIST"/>
</dbReference>
<dbReference type="InterPro" id="IPR036388">
    <property type="entry name" value="WH-like_DNA-bd_sf"/>
</dbReference>
<dbReference type="GO" id="GO:0006952">
    <property type="term" value="P:defense response"/>
    <property type="evidence" value="ECO:0007669"/>
    <property type="project" value="UniProtKB-KW"/>
</dbReference>
<evidence type="ECO:0000259" key="10">
    <source>
        <dbReference type="Pfam" id="PF25019"/>
    </source>
</evidence>
<sequence>MAGRNGEDVLVSLLVAALLDKLTSPALREFGITWGVEDELGELSDVLESIHDMLDLLENAQRENKVIKRYLMKLRGEAYHMDNILDELAYEVIRERNQTSQSRRRKRVSDSLSFSLNSEQKLRQHEIAPLINQINEKLVEMEKKLEIHYLRSLEVKQVETIKKTDLRWKTSSLVDRDHILDRKKDVDAIRSKLLSSQHNNERRVSVVAIVGMGGLGKTTLSQLVYNHRDVQNHFQIRAWVCVSDNFDAERITKAILESAFMEPCELKELDPLQRELRKKLKGKKFLLVLDDVWSENHQHWEKLRVPFRDAKKGSRIIVTTRSKKTVSSIRDTIYTHNLEFLSDDDCWTLIKKCTFVDENSVASDLMAIGREIARKCKGLPLAANTLGGLLRSKLELQEWENILASDIWGLDKGNGLPDSLSLSYHYLPLHLKQCFVYSSLFPKDYVYDKECLVELWIAEGFVCSKENEALEDTGDQYFNDLLQRSFFQCASKEDPQHSEKFVMHELMHDLAESISGEICCRIESSAKSYSISKNTRHVALLDSYRRDSLNVKYYDSKSVSTLMVLKYGVMNHILNDLLENFRCLRVLDLRKTFIETLPDSIGNLKYLQYINLPYGLNSLPRGVGRLCCLKTLLPCFPVAASNGAGLRELKNLKLLEGSLCISGLHNVSDAIEATEDTLRNMSKLDWLVLEFDGQSDSSIDAEVLEALQPHMDLQLLHMYGYYGENFPNWMLNGFGCYNKLVSVCLFDCLQCHSLPALGELPSLKSMVLDHMPLLEEWPGAESGEFLCLEMLKIFDCKKLKELSPALGLISKLKFLMIYLCPSLMSLPEGLLNLTSLKSLNITHCSNTLTHLLDESLPPNLTHLKINYGVSESLPRALRNLSYLEKLKIYKQLDLTSSPNVEELKLLESLDGRHAYIPARYFSELPTNLRCLIVDYVDCTHHLPLHSQVQMAGG</sequence>
<dbReference type="Gene3D" id="3.40.50.300">
    <property type="entry name" value="P-loop containing nucleotide triphosphate hydrolases"/>
    <property type="match status" value="1"/>
</dbReference>
<dbReference type="Pfam" id="PF25019">
    <property type="entry name" value="LRR_R13L1-DRL21"/>
    <property type="match status" value="1"/>
</dbReference>
<evidence type="ECO:0000256" key="3">
    <source>
        <dbReference type="ARBA" id="ARBA00022741"/>
    </source>
</evidence>
<dbReference type="SUPFAM" id="SSF52058">
    <property type="entry name" value="L domain-like"/>
    <property type="match status" value="2"/>
</dbReference>
<evidence type="ECO:0000313" key="13">
    <source>
        <dbReference type="RefSeq" id="XP_010247303.1"/>
    </source>
</evidence>
<dbReference type="OMA" id="TRMENIG"/>
<dbReference type="FunFam" id="1.10.10.10:FF:000322">
    <property type="entry name" value="Probable disease resistance protein At1g63360"/>
    <property type="match status" value="1"/>
</dbReference>
<dbReference type="PANTHER" id="PTHR36766:SF40">
    <property type="entry name" value="DISEASE RESISTANCE PROTEIN RGA3"/>
    <property type="match status" value="1"/>
</dbReference>
<keyword evidence="11" id="KW-1185">Reference proteome</keyword>
<dbReference type="RefSeq" id="XP_010247302.1">
    <property type="nucleotide sequence ID" value="XM_010249000.2"/>
</dbReference>
<dbReference type="Pfam" id="PF23559">
    <property type="entry name" value="WHD_DRP"/>
    <property type="match status" value="1"/>
</dbReference>
<feature type="domain" description="Disease resistance N-terminal" evidence="8">
    <location>
        <begin position="15"/>
        <end position="105"/>
    </location>
</feature>
<dbReference type="InterPro" id="IPR032675">
    <property type="entry name" value="LRR_dom_sf"/>
</dbReference>
<dbReference type="SUPFAM" id="SSF52540">
    <property type="entry name" value="P-loop containing nucleoside triphosphate hydrolases"/>
    <property type="match status" value="1"/>
</dbReference>
<dbReference type="GO" id="GO:0043531">
    <property type="term" value="F:ADP binding"/>
    <property type="evidence" value="ECO:0007669"/>
    <property type="project" value="InterPro"/>
</dbReference>
<dbReference type="InterPro" id="IPR041118">
    <property type="entry name" value="Rx_N"/>
</dbReference>
<evidence type="ECO:0000259" key="7">
    <source>
        <dbReference type="Pfam" id="PF00931"/>
    </source>
</evidence>
<organism evidence="11 12">
    <name type="scientific">Nelumbo nucifera</name>
    <name type="common">Sacred lotus</name>
    <dbReference type="NCBI Taxonomy" id="4432"/>
    <lineage>
        <taxon>Eukaryota</taxon>
        <taxon>Viridiplantae</taxon>
        <taxon>Streptophyta</taxon>
        <taxon>Embryophyta</taxon>
        <taxon>Tracheophyta</taxon>
        <taxon>Spermatophyta</taxon>
        <taxon>Magnoliopsida</taxon>
        <taxon>Proteales</taxon>
        <taxon>Nelumbonaceae</taxon>
        <taxon>Nelumbo</taxon>
    </lineage>
</organism>
<keyword evidence="1" id="KW-0433">Leucine-rich repeat</keyword>
<dbReference type="Gene3D" id="3.80.10.10">
    <property type="entry name" value="Ribonuclease Inhibitor"/>
    <property type="match status" value="2"/>
</dbReference>
<evidence type="ECO:0000259" key="8">
    <source>
        <dbReference type="Pfam" id="PF18052"/>
    </source>
</evidence>
<evidence type="ECO:0000313" key="11">
    <source>
        <dbReference type="Proteomes" id="UP000189703"/>
    </source>
</evidence>
<dbReference type="InterPro" id="IPR056789">
    <property type="entry name" value="LRR_R13L1-DRL21"/>
</dbReference>
<feature type="domain" description="NB-ARC" evidence="7">
    <location>
        <begin position="183"/>
        <end position="356"/>
    </location>
</feature>
<dbReference type="AlphaFoldDB" id="A0A1U7Z4W3"/>
<reference evidence="12 13" key="1">
    <citation type="submission" date="2025-04" db="UniProtKB">
        <authorList>
            <consortium name="RefSeq"/>
        </authorList>
    </citation>
    <scope>IDENTIFICATION</scope>
</reference>
<dbReference type="GO" id="GO:0005524">
    <property type="term" value="F:ATP binding"/>
    <property type="evidence" value="ECO:0007669"/>
    <property type="project" value="UniProtKB-KW"/>
</dbReference>
<dbReference type="RefSeq" id="XP_010247303.1">
    <property type="nucleotide sequence ID" value="XM_010249001.2"/>
</dbReference>
<keyword evidence="5" id="KW-0067">ATP-binding</keyword>
<evidence type="ECO:0000256" key="6">
    <source>
        <dbReference type="SAM" id="Coils"/>
    </source>
</evidence>
<dbReference type="OrthoDB" id="1878701at2759"/>
<dbReference type="InterPro" id="IPR058922">
    <property type="entry name" value="WHD_DRP"/>
</dbReference>
<dbReference type="Gene3D" id="1.10.10.10">
    <property type="entry name" value="Winged helix-like DNA-binding domain superfamily/Winged helix DNA-binding domain"/>
    <property type="match status" value="1"/>
</dbReference>
<keyword evidence="4" id="KW-0611">Plant defense</keyword>
<evidence type="ECO:0000313" key="12">
    <source>
        <dbReference type="RefSeq" id="XP_010247302.1"/>
    </source>
</evidence>
<dbReference type="eggNOG" id="KOG4658">
    <property type="taxonomic scope" value="Eukaryota"/>
</dbReference>
<dbReference type="InterPro" id="IPR042197">
    <property type="entry name" value="Apaf_helical"/>
</dbReference>
<protein>
    <submittedName>
        <fullName evidence="12 13">Disease resistance protein RGA1</fullName>
    </submittedName>
</protein>
<dbReference type="InterPro" id="IPR027417">
    <property type="entry name" value="P-loop_NTPase"/>
</dbReference>
<evidence type="ECO:0000256" key="2">
    <source>
        <dbReference type="ARBA" id="ARBA00022737"/>
    </source>
</evidence>
<dbReference type="Gene3D" id="1.20.5.4130">
    <property type="match status" value="1"/>
</dbReference>
<proteinExistence type="predicted"/>